<dbReference type="Gene3D" id="3.40.50.720">
    <property type="entry name" value="NAD(P)-binding Rossmann-like Domain"/>
    <property type="match status" value="2"/>
</dbReference>
<dbReference type="SUPFAM" id="SSF51735">
    <property type="entry name" value="NAD(P)-binding Rossmann-fold domains"/>
    <property type="match status" value="1"/>
</dbReference>
<organism evidence="2 3">
    <name type="scientific">Luteimonas rhizosphaericola</name>
    <dbReference type="NCBI Taxonomy" id="3042024"/>
    <lineage>
        <taxon>Bacteria</taxon>
        <taxon>Pseudomonadati</taxon>
        <taxon>Pseudomonadota</taxon>
        <taxon>Gammaproteobacteria</taxon>
        <taxon>Lysobacterales</taxon>
        <taxon>Lysobacteraceae</taxon>
        <taxon>Luteimonas</taxon>
    </lineage>
</organism>
<evidence type="ECO:0000259" key="1">
    <source>
        <dbReference type="Pfam" id="PF01370"/>
    </source>
</evidence>
<dbReference type="Pfam" id="PF01370">
    <property type="entry name" value="Epimerase"/>
    <property type="match status" value="2"/>
</dbReference>
<proteinExistence type="predicted"/>
<protein>
    <submittedName>
        <fullName evidence="2">Nucleoside-diphosphate sugar epimerase</fullName>
    </submittedName>
</protein>
<evidence type="ECO:0000313" key="3">
    <source>
        <dbReference type="Proteomes" id="UP001156831"/>
    </source>
</evidence>
<dbReference type="PANTHER" id="PTHR12126">
    <property type="entry name" value="NADH-UBIQUINONE OXIDOREDUCTASE 39 KDA SUBUNIT-RELATED"/>
    <property type="match status" value="1"/>
</dbReference>
<dbReference type="InterPro" id="IPR051207">
    <property type="entry name" value="ComplexI_NDUFA9_subunit"/>
</dbReference>
<feature type="domain" description="NAD-dependent epimerase/dehydratase" evidence="1">
    <location>
        <begin position="22"/>
        <end position="73"/>
    </location>
</feature>
<name>A0ABT6JM94_9GAMM</name>
<dbReference type="InterPro" id="IPR001509">
    <property type="entry name" value="Epimerase_deHydtase"/>
</dbReference>
<keyword evidence="3" id="KW-1185">Reference proteome</keyword>
<reference evidence="2 3" key="1">
    <citation type="submission" date="2023-04" db="EMBL/GenBank/DDBJ databases">
        <title>Luteimonas sp. M1R5S18.</title>
        <authorList>
            <person name="Sun J.-Q."/>
        </authorList>
    </citation>
    <scope>NUCLEOTIDE SEQUENCE [LARGE SCALE GENOMIC DNA]</scope>
    <source>
        <strain evidence="2 3">M1R5S18</strain>
    </source>
</reference>
<comment type="caution">
    <text evidence="2">The sequence shown here is derived from an EMBL/GenBank/DDBJ whole genome shotgun (WGS) entry which is preliminary data.</text>
</comment>
<dbReference type="PANTHER" id="PTHR12126:SF11">
    <property type="entry name" value="NADH DEHYDROGENASE [UBIQUINONE] 1 ALPHA SUBCOMPLEX SUBUNIT 9, MITOCHONDRIAL"/>
    <property type="match status" value="1"/>
</dbReference>
<dbReference type="EMBL" id="JARXRN010000028">
    <property type="protein sequence ID" value="MDH5831788.1"/>
    <property type="molecule type" value="Genomic_DNA"/>
</dbReference>
<accession>A0ABT6JM94</accession>
<evidence type="ECO:0000313" key="2">
    <source>
        <dbReference type="EMBL" id="MDH5831788.1"/>
    </source>
</evidence>
<dbReference type="Proteomes" id="UP001156831">
    <property type="component" value="Unassembled WGS sequence"/>
</dbReference>
<feature type="domain" description="NAD-dependent epimerase/dehydratase" evidence="1">
    <location>
        <begin position="139"/>
        <end position="213"/>
    </location>
</feature>
<sequence>MTDLPAAPSRAMPARSDGGRRALVFGGSGQIGRPLLARLLHAGWKVHALSREAQEEGPPGVHWLRGDLATARDLPPDVDAIFSCGPLDAFALRFARGDLAGAQVVAFGSTSVAVKHDSTDAGERDIARRLREAEARLFDAASARGIAATVLRPTLVYGAGRDATLTRIARLAQRLHGFALPADATGLRQPVHVDDLAAVAMACLDAPVAAGQAYAVPGGETLAYREMVARVLASLPSRPRLWTLPPALFRTLLAPARLAGVAAGFNDAALARMREDLVFDAAPAARDLGYAPRAFAPDAAMFTPPA</sequence>
<dbReference type="InterPro" id="IPR036291">
    <property type="entry name" value="NAD(P)-bd_dom_sf"/>
</dbReference>
<gene>
    <name evidence="2" type="ORF">QFW80_14800</name>
</gene>
<dbReference type="RefSeq" id="WP_280602745.1">
    <property type="nucleotide sequence ID" value="NZ_JARXRN010000028.1"/>
</dbReference>